<gene>
    <name evidence="3" type="ORF">RFH988_LOCUS30622</name>
</gene>
<protein>
    <recommendedName>
        <fullName evidence="2">VWFA domain-containing protein</fullName>
    </recommendedName>
</protein>
<feature type="compositionally biased region" description="Polar residues" evidence="1">
    <location>
        <begin position="8"/>
        <end position="23"/>
    </location>
</feature>
<dbReference type="PANTHER" id="PTHR10579:SF43">
    <property type="entry name" value="ZINC FINGER (C3HC4-TYPE RING FINGER) FAMILY PROTEIN"/>
    <property type="match status" value="1"/>
</dbReference>
<dbReference type="EMBL" id="CAJNOO010003108">
    <property type="protein sequence ID" value="CAF1318357.1"/>
    <property type="molecule type" value="Genomic_DNA"/>
</dbReference>
<feature type="domain" description="VWFA" evidence="2">
    <location>
        <begin position="527"/>
        <end position="586"/>
    </location>
</feature>
<organism evidence="3 4">
    <name type="scientific">Rotaria sordida</name>
    <dbReference type="NCBI Taxonomy" id="392033"/>
    <lineage>
        <taxon>Eukaryota</taxon>
        <taxon>Metazoa</taxon>
        <taxon>Spiralia</taxon>
        <taxon>Gnathifera</taxon>
        <taxon>Rotifera</taxon>
        <taxon>Eurotatoria</taxon>
        <taxon>Bdelloidea</taxon>
        <taxon>Philodinida</taxon>
        <taxon>Philodinidae</taxon>
        <taxon>Rotaria</taxon>
    </lineage>
</organism>
<comment type="caution">
    <text evidence="3">The sequence shown here is derived from an EMBL/GenBank/DDBJ whole genome shotgun (WGS) entry which is preliminary data.</text>
</comment>
<dbReference type="SUPFAM" id="SSF53300">
    <property type="entry name" value="vWA-like"/>
    <property type="match status" value="1"/>
</dbReference>
<feature type="region of interest" description="Disordered" evidence="1">
    <location>
        <begin position="1"/>
        <end position="23"/>
    </location>
</feature>
<proteinExistence type="predicted"/>
<dbReference type="OrthoDB" id="687730at2759"/>
<dbReference type="Proteomes" id="UP000663882">
    <property type="component" value="Unassembled WGS sequence"/>
</dbReference>
<dbReference type="Gene3D" id="3.40.50.410">
    <property type="entry name" value="von Willebrand factor, type A domain"/>
    <property type="match status" value="1"/>
</dbReference>
<name>A0A815EZV8_9BILA</name>
<evidence type="ECO:0000256" key="1">
    <source>
        <dbReference type="SAM" id="MobiDB-lite"/>
    </source>
</evidence>
<dbReference type="InterPro" id="IPR002035">
    <property type="entry name" value="VWF_A"/>
</dbReference>
<evidence type="ECO:0000313" key="3">
    <source>
        <dbReference type="EMBL" id="CAF1318357.1"/>
    </source>
</evidence>
<dbReference type="InterPro" id="IPR036465">
    <property type="entry name" value="vWFA_dom_sf"/>
</dbReference>
<evidence type="ECO:0000313" key="4">
    <source>
        <dbReference type="Proteomes" id="UP000663882"/>
    </source>
</evidence>
<dbReference type="AlphaFoldDB" id="A0A815EZV8"/>
<sequence>MDDDEQNVDMTSQKPMSLTQSSEETQLFENQIIGNVTVIYMDPNTGRRIMTDPVSFNLVRGSHPPDDLLSVNHVLDIQRNRVETTHALEQAMVEGNYRQSRTILKAQVDKIKASVSAQDPFCQKLIKDFEYHYPIERDYRSSQHNTYMCHRMERDYRTSMNEMELFLRQFPYLKHFEFKTIGSKDLFDGYRWKELSFRSSFWLEEKRWFVAYQDYCLFSIPHFAPNYIEISQQLHIRSTAPDNKFIYDQINKITMKTAAIKHNHYFTHIKTLELKCSVSLKTVASIIDLNHIKHLTVLSLNDVLKFMPLEHVMPLFCELTIENNVTINIIEQISHYRFLQIRKLEIGVSRKQIDHIIEKLFLLFPCVQHIIYKSPVQTKDIMIHCLASNIKAKNKECPLCRAAIEDSVVQLLAGPIKPSLQRQRQRQQQTLPILPLVINVVPSVEDLIDEVAVRELCDRLASARQAAVVSLNDLDNLPLITASTTLEYGAQFSHEESNIYGFVTLQAPTVLLPAETGSLLSSRVPIDLVCVVDQSGSMSGEKIALLKQTLVYIVEQMNELDRLAIISFNTQAFDRSHGLKRMNQQK</sequence>
<evidence type="ECO:0000259" key="2">
    <source>
        <dbReference type="PROSITE" id="PS50234"/>
    </source>
</evidence>
<accession>A0A815EZV8</accession>
<dbReference type="Pfam" id="PF00092">
    <property type="entry name" value="VWA"/>
    <property type="match status" value="1"/>
</dbReference>
<dbReference type="PANTHER" id="PTHR10579">
    <property type="entry name" value="CALCIUM-ACTIVATED CHLORIDE CHANNEL REGULATOR"/>
    <property type="match status" value="1"/>
</dbReference>
<dbReference type="InterPro" id="IPR051266">
    <property type="entry name" value="CLCR"/>
</dbReference>
<dbReference type="PROSITE" id="PS50234">
    <property type="entry name" value="VWFA"/>
    <property type="match status" value="1"/>
</dbReference>
<reference evidence="3" key="1">
    <citation type="submission" date="2021-02" db="EMBL/GenBank/DDBJ databases">
        <authorList>
            <person name="Nowell W R."/>
        </authorList>
    </citation>
    <scope>NUCLEOTIDE SEQUENCE</scope>
</reference>